<evidence type="ECO:0000259" key="1">
    <source>
        <dbReference type="Pfam" id="PF13472"/>
    </source>
</evidence>
<reference evidence="2" key="1">
    <citation type="submission" date="2024-06" db="EMBL/GenBank/DDBJ databases">
        <title>The genome sequences of Kitasatospora sp. strain HUAS MG31.</title>
        <authorList>
            <person name="Mo P."/>
        </authorList>
    </citation>
    <scope>NUCLEOTIDE SEQUENCE</scope>
    <source>
        <strain evidence="2">HUAS MG31</strain>
    </source>
</reference>
<dbReference type="InterPro" id="IPR051532">
    <property type="entry name" value="Ester_Hydrolysis_Enzymes"/>
</dbReference>
<evidence type="ECO:0000313" key="2">
    <source>
        <dbReference type="EMBL" id="XCM82940.1"/>
    </source>
</evidence>
<feature type="domain" description="SGNH hydrolase-type esterase" evidence="1">
    <location>
        <begin position="76"/>
        <end position="249"/>
    </location>
</feature>
<dbReference type="AlphaFoldDB" id="A0AAU8K2L4"/>
<dbReference type="RefSeq" id="WP_354643875.1">
    <property type="nucleotide sequence ID" value="NZ_CP159872.1"/>
</dbReference>
<dbReference type="PANTHER" id="PTHR30383">
    <property type="entry name" value="THIOESTERASE 1/PROTEASE 1/LYSOPHOSPHOLIPASE L1"/>
    <property type="match status" value="1"/>
</dbReference>
<proteinExistence type="predicted"/>
<dbReference type="Gene3D" id="3.40.50.1110">
    <property type="entry name" value="SGNH hydrolase"/>
    <property type="match status" value="1"/>
</dbReference>
<accession>A0AAU8K2L4</accession>
<name>A0AAU8K2L4_9ACTN</name>
<dbReference type="InterPro" id="IPR013830">
    <property type="entry name" value="SGNH_hydro"/>
</dbReference>
<dbReference type="Pfam" id="PF13472">
    <property type="entry name" value="Lipase_GDSL_2"/>
    <property type="match status" value="1"/>
</dbReference>
<dbReference type="GO" id="GO:0004622">
    <property type="term" value="F:phosphatidylcholine lysophospholipase activity"/>
    <property type="evidence" value="ECO:0007669"/>
    <property type="project" value="TreeGrafter"/>
</dbReference>
<dbReference type="KEGG" id="kcm:ABWK59_30500"/>
<dbReference type="SUPFAM" id="SSF52266">
    <property type="entry name" value="SGNH hydrolase"/>
    <property type="match status" value="1"/>
</dbReference>
<organism evidence="2">
    <name type="scientific">Kitasatospora camelliae</name>
    <dbReference type="NCBI Taxonomy" id="3156397"/>
    <lineage>
        <taxon>Bacteria</taxon>
        <taxon>Bacillati</taxon>
        <taxon>Actinomycetota</taxon>
        <taxon>Actinomycetes</taxon>
        <taxon>Kitasatosporales</taxon>
        <taxon>Streptomycetaceae</taxon>
        <taxon>Kitasatospora</taxon>
    </lineage>
</organism>
<dbReference type="InterPro" id="IPR036514">
    <property type="entry name" value="SGNH_hydro_sf"/>
</dbReference>
<dbReference type="PANTHER" id="PTHR30383:SF5">
    <property type="entry name" value="SGNH HYDROLASE-TYPE ESTERASE DOMAIN-CONTAINING PROTEIN"/>
    <property type="match status" value="1"/>
</dbReference>
<gene>
    <name evidence="2" type="ORF">ABWK59_30500</name>
</gene>
<protein>
    <submittedName>
        <fullName evidence="2">GDSL-type esterase/lipase family protein</fullName>
    </submittedName>
</protein>
<sequence>MTDTPYSPDTAAAIAEGATSAGWVRNTGVPWDGDLDSYNLRALDGRTAAQIAALRDGIGAILSYVAPPTSTLRIMCVGDSITVGAGSIAPGGLLDPWGNGSGPGYRPWLSYLLAQRRIAAQLAVVAEGGQMLRQMAPRALAALPTVRPDVVLIHLGTNDIGMDAGPDWPTRYGQLVDSILASSPTVRVACARIAHYRRPDLDAGVDQINSWVDSVVQARKSGGRVCSADMTVVSPSWTADGTHPLDAAYLAMAQQWMNAIAAWLPAS</sequence>
<dbReference type="EMBL" id="CP159872">
    <property type="protein sequence ID" value="XCM82940.1"/>
    <property type="molecule type" value="Genomic_DNA"/>
</dbReference>